<proteinExistence type="predicted"/>
<dbReference type="PANTHER" id="PTHR38834">
    <property type="entry name" value="PERIPLASMIC SUBSTRATE BINDING PROTEIN FAMILY 3"/>
    <property type="match status" value="1"/>
</dbReference>
<dbReference type="STRING" id="883.DvMF_1185"/>
<dbReference type="AlphaFoldDB" id="B8DKH6"/>
<dbReference type="HOGENOM" id="CLU_064076_8_1_7"/>
<accession>B8DKH6</accession>
<dbReference type="EMBL" id="CP001197">
    <property type="protein sequence ID" value="ACL08138.1"/>
    <property type="molecule type" value="Genomic_DNA"/>
</dbReference>
<dbReference type="InterPro" id="IPR001638">
    <property type="entry name" value="Solute-binding_3/MltF_N"/>
</dbReference>
<dbReference type="PANTHER" id="PTHR38834:SF3">
    <property type="entry name" value="SOLUTE-BINDING PROTEIN FAMILY 3_N-TERMINAL DOMAIN-CONTAINING PROTEIN"/>
    <property type="match status" value="1"/>
</dbReference>
<dbReference type="Pfam" id="PF00497">
    <property type="entry name" value="SBP_bac_3"/>
    <property type="match status" value="1"/>
</dbReference>
<gene>
    <name evidence="2" type="ordered locus">DvMF_1185</name>
</gene>
<sequence>MLPWGLLPHRAMAALRRLVVLVLTLLVHPAAGSAASPVVLCNDEHFPLSYRNDAGRPAGLYPEILREAVRRSGVQLDIRVVPWTRALRALETGEAALGGVFSTTRARGQWRVSLPLHLERIVAVLPQESAIAAARVADLKPYRICIVEGWNYGPPLDGAQMDGGWNLDPAPSEALCLRKLEAGRVQVALVGEAAALRLPDPAMPTRLRTMPVGLELPVHVFWPFTVPDETVRRMDVALRHMDEDGTLRRIVQHYLER</sequence>
<evidence type="ECO:0000313" key="2">
    <source>
        <dbReference type="EMBL" id="ACL08138.1"/>
    </source>
</evidence>
<organism evidence="2">
    <name type="scientific">Nitratidesulfovibrio vulgaris (strain DSM 19637 / Miyazaki F)</name>
    <name type="common">Desulfovibrio vulgaris</name>
    <dbReference type="NCBI Taxonomy" id="883"/>
    <lineage>
        <taxon>Bacteria</taxon>
        <taxon>Pseudomonadati</taxon>
        <taxon>Thermodesulfobacteriota</taxon>
        <taxon>Desulfovibrionia</taxon>
        <taxon>Desulfovibrionales</taxon>
        <taxon>Desulfovibrionaceae</taxon>
        <taxon>Nitratidesulfovibrio</taxon>
    </lineage>
</organism>
<dbReference type="Gene3D" id="3.40.190.10">
    <property type="entry name" value="Periplasmic binding protein-like II"/>
    <property type="match status" value="2"/>
</dbReference>
<name>B8DKH6_NITV9</name>
<feature type="domain" description="Solute-binding protein family 3/N-terminal" evidence="1">
    <location>
        <begin position="35"/>
        <end position="257"/>
    </location>
</feature>
<dbReference type="KEGG" id="dvm:DvMF_1185"/>
<evidence type="ECO:0000259" key="1">
    <source>
        <dbReference type="SMART" id="SM00062"/>
    </source>
</evidence>
<dbReference type="SMART" id="SM00062">
    <property type="entry name" value="PBPb"/>
    <property type="match status" value="1"/>
</dbReference>
<reference evidence="2" key="1">
    <citation type="submission" date="2008-10" db="EMBL/GenBank/DDBJ databases">
        <title>Complete sequence of Desulfovibrio vulgaris str. 'Miyazaki F'.</title>
        <authorList>
            <person name="Lucas S."/>
            <person name="Copeland A."/>
            <person name="Lapidus A."/>
            <person name="Glavina del Rio T."/>
            <person name="Dalin E."/>
            <person name="Tice H."/>
            <person name="Bruce D."/>
            <person name="Goodwin L."/>
            <person name="Pitluck S."/>
            <person name="Sims D."/>
            <person name="Brettin T."/>
            <person name="Detter J.C."/>
            <person name="Han C."/>
            <person name="Larimer F."/>
            <person name="Land M."/>
            <person name="Hauser L."/>
            <person name="Kyrpides N."/>
            <person name="Mikhailova N."/>
            <person name="Hazen T.C."/>
            <person name="Richardson P."/>
        </authorList>
    </citation>
    <scope>NUCLEOTIDE SEQUENCE</scope>
    <source>
        <strain evidence="2">Miyazaki F</strain>
    </source>
</reference>
<protein>
    <submittedName>
        <fullName evidence="2">Extracellular solute-binding protein family 3</fullName>
    </submittedName>
</protein>
<dbReference type="eggNOG" id="COG0834">
    <property type="taxonomic scope" value="Bacteria"/>
</dbReference>
<dbReference type="SUPFAM" id="SSF53850">
    <property type="entry name" value="Periplasmic binding protein-like II"/>
    <property type="match status" value="1"/>
</dbReference>